<dbReference type="STRING" id="5875.Q4N0P0"/>
<evidence type="ECO:0000259" key="1">
    <source>
        <dbReference type="PROSITE" id="PS51203"/>
    </source>
</evidence>
<dbReference type="AlphaFoldDB" id="Q4N0P0"/>
<organism evidence="2 3">
    <name type="scientific">Theileria parva</name>
    <name type="common">East coast fever infection agent</name>
    <dbReference type="NCBI Taxonomy" id="5875"/>
    <lineage>
        <taxon>Eukaryota</taxon>
        <taxon>Sar</taxon>
        <taxon>Alveolata</taxon>
        <taxon>Apicomplexa</taxon>
        <taxon>Aconoidasida</taxon>
        <taxon>Piroplasmida</taxon>
        <taxon>Theileriidae</taxon>
        <taxon>Theileria</taxon>
    </lineage>
</organism>
<sequence>MDSSRNKSFNGEGGTEYEWEQSYDDLILYVKVTPKTNKNDISVTFNTNSINIQILNNHNTKAQSNTSENSTNTQNNTNIEESVRKLYGELYSIIVIKESFWMLGDSELEVHLSKAKPGEVWQSLFKGDKALSDFAHRDEKKRLLLERFQKEHPRFDFSDAQMNGNVPEPRTFMR</sequence>
<dbReference type="FunCoup" id="Q4N0P0">
    <property type="interactions" value="341"/>
</dbReference>
<dbReference type="GO" id="GO:0051082">
    <property type="term" value="F:unfolded protein binding"/>
    <property type="evidence" value="ECO:0007669"/>
    <property type="project" value="TreeGrafter"/>
</dbReference>
<dbReference type="VEuPathDB" id="PiroplasmaDB:TpMuguga_03g00076"/>
<feature type="domain" description="CS" evidence="1">
    <location>
        <begin position="12"/>
        <end position="125"/>
    </location>
</feature>
<gene>
    <name evidence="2" type="ordered locus">TP03_0076</name>
</gene>
<dbReference type="InParanoid" id="Q4N0P0"/>
<evidence type="ECO:0000313" key="3">
    <source>
        <dbReference type="Proteomes" id="UP000001949"/>
    </source>
</evidence>
<proteinExistence type="predicted"/>
<name>Q4N0P0_THEPA</name>
<dbReference type="CDD" id="cd06467">
    <property type="entry name" value="p23_NUDC_like"/>
    <property type="match status" value="1"/>
</dbReference>
<comment type="caution">
    <text evidence="2">The sequence shown here is derived from an EMBL/GenBank/DDBJ whole genome shotgun (WGS) entry which is preliminary data.</text>
</comment>
<dbReference type="InterPro" id="IPR037898">
    <property type="entry name" value="NudC_fam"/>
</dbReference>
<evidence type="ECO:0000313" key="2">
    <source>
        <dbReference type="EMBL" id="EAN30812.1"/>
    </source>
</evidence>
<dbReference type="KEGG" id="tpv:TP03_0076"/>
<dbReference type="Proteomes" id="UP000001949">
    <property type="component" value="Unassembled WGS sequence"/>
</dbReference>
<dbReference type="EMBL" id="AAGK01000005">
    <property type="protein sequence ID" value="EAN30812.1"/>
    <property type="molecule type" value="Genomic_DNA"/>
</dbReference>
<dbReference type="OMA" id="VIKESFW"/>
<keyword evidence="3" id="KW-1185">Reference proteome</keyword>
<dbReference type="InterPro" id="IPR008978">
    <property type="entry name" value="HSP20-like_chaperone"/>
</dbReference>
<dbReference type="PROSITE" id="PS51203">
    <property type="entry name" value="CS"/>
    <property type="match status" value="1"/>
</dbReference>
<accession>Q4N0P0</accession>
<dbReference type="SUPFAM" id="SSF49764">
    <property type="entry name" value="HSP20-like chaperones"/>
    <property type="match status" value="1"/>
</dbReference>
<dbReference type="RefSeq" id="XP_763095.1">
    <property type="nucleotide sequence ID" value="XM_758002.1"/>
</dbReference>
<protein>
    <recommendedName>
        <fullName evidence="1">CS domain-containing protein</fullName>
    </recommendedName>
</protein>
<dbReference type="eggNOG" id="KOG2265">
    <property type="taxonomic scope" value="Eukaryota"/>
</dbReference>
<dbReference type="GeneID" id="3500406"/>
<dbReference type="Pfam" id="PF04969">
    <property type="entry name" value="CS"/>
    <property type="match status" value="1"/>
</dbReference>
<dbReference type="GO" id="GO:0006457">
    <property type="term" value="P:protein folding"/>
    <property type="evidence" value="ECO:0007669"/>
    <property type="project" value="TreeGrafter"/>
</dbReference>
<dbReference type="PANTHER" id="PTHR12356:SF18">
    <property type="entry name" value="NUDC DOMAIN-CONTAINING PROTEIN 2"/>
    <property type="match status" value="1"/>
</dbReference>
<reference evidence="2 3" key="1">
    <citation type="journal article" date="2005" name="Science">
        <title>Genome sequence of Theileria parva, a bovine pathogen that transforms lymphocytes.</title>
        <authorList>
            <person name="Gardner M.J."/>
            <person name="Bishop R."/>
            <person name="Shah T."/>
            <person name="de Villiers E.P."/>
            <person name="Carlton J.M."/>
            <person name="Hall N."/>
            <person name="Ren Q."/>
            <person name="Paulsen I.T."/>
            <person name="Pain A."/>
            <person name="Berriman M."/>
            <person name="Wilson R.J.M."/>
            <person name="Sato S."/>
            <person name="Ralph S.A."/>
            <person name="Mann D.J."/>
            <person name="Xiong Z."/>
            <person name="Shallom S.J."/>
            <person name="Weidman J."/>
            <person name="Jiang L."/>
            <person name="Lynn J."/>
            <person name="Weaver B."/>
            <person name="Shoaibi A."/>
            <person name="Domingo A.R."/>
            <person name="Wasawo D."/>
            <person name="Crabtree J."/>
            <person name="Wortman J.R."/>
            <person name="Haas B."/>
            <person name="Angiuoli S.V."/>
            <person name="Creasy T.H."/>
            <person name="Lu C."/>
            <person name="Suh B."/>
            <person name="Silva J.C."/>
            <person name="Utterback T.R."/>
            <person name="Feldblyum T.V."/>
            <person name="Pertea M."/>
            <person name="Allen J."/>
            <person name="Nierman W.C."/>
            <person name="Taracha E.L.N."/>
            <person name="Salzberg S.L."/>
            <person name="White O.R."/>
            <person name="Fitzhugh H.A."/>
            <person name="Morzaria S."/>
            <person name="Venter J.C."/>
            <person name="Fraser C.M."/>
            <person name="Nene V."/>
        </authorList>
    </citation>
    <scope>NUCLEOTIDE SEQUENCE [LARGE SCALE GENOMIC DNA]</scope>
    <source>
        <strain evidence="2 3">Muguga</strain>
    </source>
</reference>
<dbReference type="Gene3D" id="2.60.40.790">
    <property type="match status" value="1"/>
</dbReference>
<dbReference type="GO" id="GO:0005737">
    <property type="term" value="C:cytoplasm"/>
    <property type="evidence" value="ECO:0007669"/>
    <property type="project" value="TreeGrafter"/>
</dbReference>
<dbReference type="InterPro" id="IPR007052">
    <property type="entry name" value="CS_dom"/>
</dbReference>
<dbReference type="PANTHER" id="PTHR12356">
    <property type="entry name" value="NUCLEAR MOVEMENT PROTEIN NUDC"/>
    <property type="match status" value="1"/>
</dbReference>